<gene>
    <name evidence="1" type="ORF">EC910_101417</name>
</gene>
<dbReference type="AlphaFoldDB" id="A0A4R4BKJ0"/>
<accession>A0A4R4BKJ0</accession>
<evidence type="ECO:0000313" key="1">
    <source>
        <dbReference type="EMBL" id="TCW59787.1"/>
    </source>
</evidence>
<dbReference type="EMBL" id="SMDG01000001">
    <property type="protein sequence ID" value="TCW59787.1"/>
    <property type="molecule type" value="Genomic_DNA"/>
</dbReference>
<protein>
    <submittedName>
        <fullName evidence="1">YqaI-like protein</fullName>
    </submittedName>
</protein>
<evidence type="ECO:0000313" key="2">
    <source>
        <dbReference type="Proteomes" id="UP000295285"/>
    </source>
</evidence>
<reference evidence="1 2" key="1">
    <citation type="submission" date="2019-03" db="EMBL/GenBank/DDBJ databases">
        <title>Above-ground endophytic microbial communities from plants in different locations in the United States.</title>
        <authorList>
            <person name="Frank C."/>
        </authorList>
    </citation>
    <scope>NUCLEOTIDE SEQUENCE [LARGE SCALE GENOMIC DNA]</scope>
    <source>
        <strain evidence="1 2">LP_2_YM</strain>
    </source>
</reference>
<dbReference type="Proteomes" id="UP000295285">
    <property type="component" value="Unassembled WGS sequence"/>
</dbReference>
<dbReference type="InterPro" id="IPR023118">
    <property type="entry name" value="YqaI_dom_sf"/>
</dbReference>
<proteinExistence type="predicted"/>
<organism evidence="1 2">
    <name type="scientific">Bacillus thuringiensis</name>
    <dbReference type="NCBI Taxonomy" id="1428"/>
    <lineage>
        <taxon>Bacteria</taxon>
        <taxon>Bacillati</taxon>
        <taxon>Bacillota</taxon>
        <taxon>Bacilli</taxon>
        <taxon>Bacillales</taxon>
        <taxon>Bacillaceae</taxon>
        <taxon>Bacillus</taxon>
        <taxon>Bacillus cereus group</taxon>
    </lineage>
</organism>
<sequence length="112" mass="12638">MVFKSGAKVSFTAEQFKTITNGFGSLTKIEYTGAATKVPFHISVSNIDAIFVKEIGEKRITIKEPDHPIEDYYGCEIKQDDKYFMFGQDVVLEGNLTNYLIAQQNVECFRAV</sequence>
<dbReference type="Gene3D" id="3.30.40.30">
    <property type="entry name" value="YqaI domain"/>
    <property type="match status" value="1"/>
</dbReference>
<name>A0A4R4BKJ0_BACTU</name>
<dbReference type="SUPFAM" id="SSF160713">
    <property type="entry name" value="YqaI-like"/>
    <property type="match status" value="1"/>
</dbReference>
<comment type="caution">
    <text evidence="1">The sequence shown here is derived from an EMBL/GenBank/DDBJ whole genome shotgun (WGS) entry which is preliminary data.</text>
</comment>